<feature type="coiled-coil region" evidence="1">
    <location>
        <begin position="451"/>
        <end position="478"/>
    </location>
</feature>
<evidence type="ECO:0000256" key="2">
    <source>
        <dbReference type="SAM" id="MobiDB-lite"/>
    </source>
</evidence>
<feature type="compositionally biased region" description="Basic and acidic residues" evidence="2">
    <location>
        <begin position="498"/>
        <end position="508"/>
    </location>
</feature>
<keyword evidence="1" id="KW-0175">Coiled coil</keyword>
<protein>
    <submittedName>
        <fullName evidence="3">Uncharacterized protein</fullName>
    </submittedName>
</protein>
<dbReference type="GO" id="GO:0004842">
    <property type="term" value="F:ubiquitin-protein transferase activity"/>
    <property type="evidence" value="ECO:0007669"/>
    <property type="project" value="InterPro"/>
</dbReference>
<proteinExistence type="predicted"/>
<evidence type="ECO:0000256" key="1">
    <source>
        <dbReference type="SAM" id="Coils"/>
    </source>
</evidence>
<name>A0A6C0F9F5_9ZZZZ</name>
<dbReference type="GO" id="GO:0044403">
    <property type="term" value="P:biological process involved in symbiotic interaction"/>
    <property type="evidence" value="ECO:0007669"/>
    <property type="project" value="InterPro"/>
</dbReference>
<organism evidence="3">
    <name type="scientific">viral metagenome</name>
    <dbReference type="NCBI Taxonomy" id="1070528"/>
    <lineage>
        <taxon>unclassified sequences</taxon>
        <taxon>metagenomes</taxon>
        <taxon>organismal metagenomes</taxon>
    </lineage>
</organism>
<sequence length="672" mass="78319">MNYLHVLKTWNSDLKTCKKRFVKSDPDSISLEDLKKIATIYGIRTSRSTKTDLCVRLKELADSINTLRFPDDASTQHYISYWMTKVKKRFTNHNNRENFIKQFAPQFKAKTETLGVHALEQMLEKLSPYEYRRIKNVNNNFDYYNLLKVTIGSYLVKYRAYKLLLRKLKEIAYARRNNYNIEPNNPLSQLLPFMQYMVVNFQTTGRLEDYESEFLRLSAYITNVPNYNRIFQQALQNYQNYMIQRHFNNDPAANGLQVNPNYSFATNSKTYHIMDLKCPLSLEEPDFDDMVFIKPDVKDNSKIMNVYDLNYLIRALEEKNKSPITRKKINNWSQILRVNKKSYDLKKLHDNTLEDINYLQNIHKTQILQRLKKYIENIYTLKNKQTSRNVNVCHGKNNKNITSIRGVCMQWVSILREYIDNSNNTLANNILDNLNRIQLIRMATSKGVPPVESRNMNKKELKNVLKSLKANANNLPNNVTRGDLIKMATKKGIPPEQSRNKNKNELKKLLGSSRSKVSKLKKLDELKPVCIEALCKSIQNFINTNKNQKVFNFNKKLNKSASITAAITFLTNVYQSKNTNMKEIGADIFTKLMTLVGRKKASDGEIKAANIVLYLYEFGEYLEIKGKSLRSEMILTPPMQIPKNDPNININQFVNVNKLNNNMVKVTHLKPL</sequence>
<reference evidence="3" key="1">
    <citation type="journal article" date="2020" name="Nature">
        <title>Giant virus diversity and host interactions through global metagenomics.</title>
        <authorList>
            <person name="Schulz F."/>
            <person name="Roux S."/>
            <person name="Paez-Espino D."/>
            <person name="Jungbluth S."/>
            <person name="Walsh D.A."/>
            <person name="Denef V.J."/>
            <person name="McMahon K.D."/>
            <person name="Konstantinidis K.T."/>
            <person name="Eloe-Fadrosh E.A."/>
            <person name="Kyrpides N.C."/>
            <person name="Woyke T."/>
        </authorList>
    </citation>
    <scope>NUCLEOTIDE SEQUENCE</scope>
    <source>
        <strain evidence="3">GVMAG-S-ERX555967-131</strain>
    </source>
</reference>
<dbReference type="AlphaFoldDB" id="A0A6C0F9F5"/>
<evidence type="ECO:0000313" key="3">
    <source>
        <dbReference type="EMBL" id="QHT37199.1"/>
    </source>
</evidence>
<dbReference type="EMBL" id="MN738790">
    <property type="protein sequence ID" value="QHT37199.1"/>
    <property type="molecule type" value="Genomic_DNA"/>
</dbReference>
<feature type="region of interest" description="Disordered" evidence="2">
    <location>
        <begin position="491"/>
        <end position="510"/>
    </location>
</feature>
<dbReference type="InterPro" id="IPR010489">
    <property type="entry name" value="Effector_NleG"/>
</dbReference>
<dbReference type="Pfam" id="PF06416">
    <property type="entry name" value="T3SS_NleG"/>
    <property type="match status" value="1"/>
</dbReference>
<accession>A0A6C0F9F5</accession>
<dbReference type="InterPro" id="IPR038436">
    <property type="entry name" value="Effector_NleG_sf"/>
</dbReference>
<dbReference type="Gene3D" id="3.30.40.80">
    <property type="entry name" value="Effector protein NleG"/>
    <property type="match status" value="1"/>
</dbReference>